<keyword evidence="3" id="KW-1185">Reference proteome</keyword>
<reference evidence="2" key="2">
    <citation type="submission" date="2013-10" db="EMBL/GenBank/DDBJ databases">
        <authorList>
            <person name="Aslett M."/>
        </authorList>
    </citation>
    <scope>NUCLEOTIDE SEQUENCE [LARGE SCALE GENOMIC DNA]</scope>
    <source>
        <strain evidence="2">Houghton</strain>
    </source>
</reference>
<dbReference type="Proteomes" id="UP000018201">
    <property type="component" value="Unassembled WGS sequence"/>
</dbReference>
<accession>U6H111</accession>
<evidence type="ECO:0000313" key="2">
    <source>
        <dbReference type="EMBL" id="CDI85517.1"/>
    </source>
</evidence>
<sequence>MARRRKAGSERTMEAPEGYDLAGNCLYLDQEYGSGLSGDFVVLKTDPENAKEELLPMLNPIAVACESEPESIESMLACHHSVLTATDVEGLNQDGHIAGLRAGCGDGDVSHTLPEATGDAGQSGAWPPLVLHAWIEDIPSVFSDHHYLGQSQTEPTPEAESGEEGASPSSGILRVLPGEVSGFVRPVGHGLHP</sequence>
<organism evidence="2 3">
    <name type="scientific">Eimeria praecox</name>
    <dbReference type="NCBI Taxonomy" id="51316"/>
    <lineage>
        <taxon>Eukaryota</taxon>
        <taxon>Sar</taxon>
        <taxon>Alveolata</taxon>
        <taxon>Apicomplexa</taxon>
        <taxon>Conoidasida</taxon>
        <taxon>Coccidia</taxon>
        <taxon>Eucoccidiorida</taxon>
        <taxon>Eimeriorina</taxon>
        <taxon>Eimeriidae</taxon>
        <taxon>Eimeria</taxon>
    </lineage>
</organism>
<evidence type="ECO:0000256" key="1">
    <source>
        <dbReference type="SAM" id="MobiDB-lite"/>
    </source>
</evidence>
<dbReference type="EMBL" id="HG693925">
    <property type="protein sequence ID" value="CDI85517.1"/>
    <property type="molecule type" value="Genomic_DNA"/>
</dbReference>
<reference evidence="2" key="1">
    <citation type="submission" date="2013-10" db="EMBL/GenBank/DDBJ databases">
        <title>Genomic analysis of the causative agents of coccidiosis in chickens.</title>
        <authorList>
            <person name="Reid A.J."/>
            <person name="Blake D."/>
            <person name="Billington K."/>
            <person name="Browne H."/>
            <person name="Dunn M."/>
            <person name="Hung S."/>
            <person name="Kawahara F."/>
            <person name="Miranda-Saavedra D."/>
            <person name="Mourier T."/>
            <person name="Nagra H."/>
            <person name="Otto T.D."/>
            <person name="Rawlings N."/>
            <person name="Sanchez A."/>
            <person name="Sanders M."/>
            <person name="Subramaniam C."/>
            <person name="Tay Y."/>
            <person name="Dear P."/>
            <person name="Doerig C."/>
            <person name="Gruber A."/>
            <person name="Parkinson J."/>
            <person name="Shirley M."/>
            <person name="Wan K.L."/>
            <person name="Berriman M."/>
            <person name="Tomley F."/>
            <person name="Pain A."/>
        </authorList>
    </citation>
    <scope>NUCLEOTIDE SEQUENCE [LARGE SCALE GENOMIC DNA]</scope>
    <source>
        <strain evidence="2">Houghton</strain>
    </source>
</reference>
<protein>
    <submittedName>
        <fullName evidence="2">Uncharacterized protein</fullName>
    </submittedName>
</protein>
<dbReference type="VEuPathDB" id="ToxoDB:EPH_0057570"/>
<proteinExistence type="predicted"/>
<name>U6H111_9EIME</name>
<evidence type="ECO:0000313" key="3">
    <source>
        <dbReference type="Proteomes" id="UP000018201"/>
    </source>
</evidence>
<dbReference type="AlphaFoldDB" id="U6H111"/>
<feature type="region of interest" description="Disordered" evidence="1">
    <location>
        <begin position="147"/>
        <end position="173"/>
    </location>
</feature>
<gene>
    <name evidence="2" type="ORF">EPH_0057570</name>
</gene>
<feature type="compositionally biased region" description="Low complexity" evidence="1">
    <location>
        <begin position="153"/>
        <end position="171"/>
    </location>
</feature>